<name>A0AAV1HZI7_9CHLO</name>
<dbReference type="GO" id="GO:0008380">
    <property type="term" value="P:RNA splicing"/>
    <property type="evidence" value="ECO:0007669"/>
    <property type="project" value="UniProtKB-KW"/>
</dbReference>
<evidence type="ECO:0000256" key="3">
    <source>
        <dbReference type="ARBA" id="ARBA00022664"/>
    </source>
</evidence>
<evidence type="ECO:0000256" key="11">
    <source>
        <dbReference type="SAM" id="MobiDB-lite"/>
    </source>
</evidence>
<dbReference type="GO" id="GO:0071011">
    <property type="term" value="C:precatalytic spliceosome"/>
    <property type="evidence" value="ECO:0007669"/>
    <property type="project" value="TreeGrafter"/>
</dbReference>
<evidence type="ECO:0000313" key="14">
    <source>
        <dbReference type="Proteomes" id="UP001314263"/>
    </source>
</evidence>
<comment type="similarity">
    <text evidence="2">Belongs to the SF3B4 family.</text>
</comment>
<dbReference type="InterPro" id="IPR012677">
    <property type="entry name" value="Nucleotide-bd_a/b_plait_sf"/>
</dbReference>
<evidence type="ECO:0000259" key="12">
    <source>
        <dbReference type="PROSITE" id="PS50102"/>
    </source>
</evidence>
<evidence type="ECO:0000256" key="9">
    <source>
        <dbReference type="ARBA" id="ARBA00070533"/>
    </source>
</evidence>
<dbReference type="GO" id="GO:0006397">
    <property type="term" value="P:mRNA processing"/>
    <property type="evidence" value="ECO:0007669"/>
    <property type="project" value="UniProtKB-KW"/>
</dbReference>
<dbReference type="InterPro" id="IPR034158">
    <property type="entry name" value="SF3B4_RRM1"/>
</dbReference>
<dbReference type="InterPro" id="IPR034159">
    <property type="entry name" value="SF3B4_RRM2"/>
</dbReference>
<dbReference type="FunFam" id="3.30.70.330:FF:000121">
    <property type="entry name" value="Splicing factor 3b subunit 4"/>
    <property type="match status" value="1"/>
</dbReference>
<protein>
    <recommendedName>
        <fullName evidence="9">Splicing factor 3B subunit 4</fullName>
    </recommendedName>
</protein>
<keyword evidence="3" id="KW-0507">mRNA processing</keyword>
<keyword evidence="5" id="KW-0677">Repeat</keyword>
<evidence type="ECO:0000256" key="5">
    <source>
        <dbReference type="ARBA" id="ARBA00022737"/>
    </source>
</evidence>
<feature type="region of interest" description="Disordered" evidence="11">
    <location>
        <begin position="216"/>
        <end position="387"/>
    </location>
</feature>
<feature type="compositionally biased region" description="Pro residues" evidence="11">
    <location>
        <begin position="333"/>
        <end position="387"/>
    </location>
</feature>
<dbReference type="GO" id="GO:0048026">
    <property type="term" value="P:positive regulation of mRNA splicing, via spliceosome"/>
    <property type="evidence" value="ECO:0007669"/>
    <property type="project" value="TreeGrafter"/>
</dbReference>
<feature type="compositionally biased region" description="Pro residues" evidence="11">
    <location>
        <begin position="301"/>
        <end position="323"/>
    </location>
</feature>
<accession>A0AAV1HZI7</accession>
<evidence type="ECO:0000256" key="8">
    <source>
        <dbReference type="ARBA" id="ARBA00023242"/>
    </source>
</evidence>
<dbReference type="FunFam" id="3.30.70.330:FF:000059">
    <property type="entry name" value="splicing factor 3B subunit 4"/>
    <property type="match status" value="1"/>
</dbReference>
<proteinExistence type="inferred from homology"/>
<keyword evidence="8" id="KW-0539">Nucleus</keyword>
<evidence type="ECO:0000256" key="1">
    <source>
        <dbReference type="ARBA" id="ARBA00004123"/>
    </source>
</evidence>
<organism evidence="13 14">
    <name type="scientific">Coccomyxa viridis</name>
    <dbReference type="NCBI Taxonomy" id="1274662"/>
    <lineage>
        <taxon>Eukaryota</taxon>
        <taxon>Viridiplantae</taxon>
        <taxon>Chlorophyta</taxon>
        <taxon>core chlorophytes</taxon>
        <taxon>Trebouxiophyceae</taxon>
        <taxon>Trebouxiophyceae incertae sedis</taxon>
        <taxon>Coccomyxaceae</taxon>
        <taxon>Coccomyxa</taxon>
    </lineage>
</organism>
<dbReference type="SUPFAM" id="SSF54928">
    <property type="entry name" value="RNA-binding domain, RBD"/>
    <property type="match status" value="1"/>
</dbReference>
<sequence>MATAGVAGGRITAGVGANLIGQHAQDRNQEATVYVGNLDVQLSEETVWELFIQAGPLVNVYLPKDRVTSQHQGYGFVEFKSEEDADYAIKVLNMIKVFGKPIRVNKASQDKKTMDVGSNLFIGNIDPDVDEKLLYDTFSAFGMIITTPKIMRDPETGASRGFGFVSYDGFEASDAAIEAMNGQFLCNRQISVTYAFKKDSSNVRHGTPAERLLAEEQRSRQAAANRPHTLFAAGPKQRPDSGLPAAMEEAAPAPPPPPMPQMNGFGAPAPVGMPPPPPMFAYQQHMRPGQPGTPSSGPPQASAPPPAPWAQQMPPRPPFPGGPAPWQQARPPWGQPGAPPGMPPPGYGAPPPGMPPRPGFPGPPPGWRPPNMPPPPNMPAPPASIQQ</sequence>
<dbReference type="GO" id="GO:0003723">
    <property type="term" value="F:RNA binding"/>
    <property type="evidence" value="ECO:0007669"/>
    <property type="project" value="UniProtKB-UniRule"/>
</dbReference>
<keyword evidence="6 10" id="KW-0694">RNA-binding</keyword>
<dbReference type="AlphaFoldDB" id="A0AAV1HZI7"/>
<evidence type="ECO:0000256" key="10">
    <source>
        <dbReference type="PROSITE-ProRule" id="PRU00176"/>
    </source>
</evidence>
<feature type="compositionally biased region" description="Low complexity" evidence="11">
    <location>
        <begin position="288"/>
        <end position="300"/>
    </location>
</feature>
<dbReference type="PROSITE" id="PS50102">
    <property type="entry name" value="RRM"/>
    <property type="match status" value="2"/>
</dbReference>
<dbReference type="GO" id="GO:0005730">
    <property type="term" value="C:nucleolus"/>
    <property type="evidence" value="ECO:0007669"/>
    <property type="project" value="TreeGrafter"/>
</dbReference>
<dbReference type="InterPro" id="IPR035979">
    <property type="entry name" value="RBD_domain_sf"/>
</dbReference>
<comment type="subcellular location">
    <subcellularLocation>
        <location evidence="1">Nucleus</location>
    </subcellularLocation>
</comment>
<keyword evidence="7" id="KW-0508">mRNA splicing</keyword>
<comment type="caution">
    <text evidence="13">The sequence shown here is derived from an EMBL/GenBank/DDBJ whole genome shotgun (WGS) entry which is preliminary data.</text>
</comment>
<reference evidence="13 14" key="1">
    <citation type="submission" date="2023-10" db="EMBL/GenBank/DDBJ databases">
        <authorList>
            <person name="Maclean D."/>
            <person name="Macfadyen A."/>
        </authorList>
    </citation>
    <scope>NUCLEOTIDE SEQUENCE [LARGE SCALE GENOMIC DNA]</scope>
</reference>
<dbReference type="CDD" id="cd12334">
    <property type="entry name" value="RRM1_SF3B4"/>
    <property type="match status" value="1"/>
</dbReference>
<dbReference type="CDD" id="cd12335">
    <property type="entry name" value="RRM2_SF3B4"/>
    <property type="match status" value="1"/>
</dbReference>
<keyword evidence="14" id="KW-1185">Reference proteome</keyword>
<evidence type="ECO:0000256" key="2">
    <source>
        <dbReference type="ARBA" id="ARBA00008363"/>
    </source>
</evidence>
<feature type="domain" description="RRM" evidence="12">
    <location>
        <begin position="31"/>
        <end position="109"/>
    </location>
</feature>
<dbReference type="PANTHER" id="PTHR48030:SF3">
    <property type="entry name" value="SPLICING FACTOR 3B SUBUNIT 4"/>
    <property type="match status" value="1"/>
</dbReference>
<feature type="domain" description="RRM" evidence="12">
    <location>
        <begin position="118"/>
        <end position="197"/>
    </location>
</feature>
<dbReference type="Proteomes" id="UP001314263">
    <property type="component" value="Unassembled WGS sequence"/>
</dbReference>
<dbReference type="Gene3D" id="3.30.70.330">
    <property type="match status" value="2"/>
</dbReference>
<evidence type="ECO:0000256" key="6">
    <source>
        <dbReference type="ARBA" id="ARBA00022884"/>
    </source>
</evidence>
<gene>
    <name evidence="13" type="ORF">CVIRNUC_002231</name>
</gene>
<dbReference type="EMBL" id="CAUYUE010000003">
    <property type="protein sequence ID" value="CAK0753573.1"/>
    <property type="molecule type" value="Genomic_DNA"/>
</dbReference>
<dbReference type="SMART" id="SM00360">
    <property type="entry name" value="RRM"/>
    <property type="match status" value="2"/>
</dbReference>
<evidence type="ECO:0000256" key="7">
    <source>
        <dbReference type="ARBA" id="ARBA00023187"/>
    </source>
</evidence>
<dbReference type="InterPro" id="IPR052084">
    <property type="entry name" value="SF3B4_spliceosome_assoc"/>
</dbReference>
<dbReference type="InterPro" id="IPR000504">
    <property type="entry name" value="RRM_dom"/>
</dbReference>
<evidence type="ECO:0000313" key="13">
    <source>
        <dbReference type="EMBL" id="CAK0753573.1"/>
    </source>
</evidence>
<dbReference type="PANTHER" id="PTHR48030">
    <property type="entry name" value="SPLICING FACTOR 3B SUBUNIT 4"/>
    <property type="match status" value="1"/>
</dbReference>
<evidence type="ECO:0000256" key="4">
    <source>
        <dbReference type="ARBA" id="ARBA00022728"/>
    </source>
</evidence>
<keyword evidence="4" id="KW-0747">Spliceosome</keyword>
<dbReference type="Pfam" id="PF00076">
    <property type="entry name" value="RRM_1"/>
    <property type="match status" value="2"/>
</dbReference>